<dbReference type="Pfam" id="PF13649">
    <property type="entry name" value="Methyltransf_25"/>
    <property type="match status" value="1"/>
</dbReference>
<accession>A0ABR4J240</accession>
<dbReference type="PANTHER" id="PTHR12197:SF292">
    <property type="entry name" value="SET DOMAIN-CONTAINING PROTEIN"/>
    <property type="match status" value="1"/>
</dbReference>
<dbReference type="PROSITE" id="PS50280">
    <property type="entry name" value="SET"/>
    <property type="match status" value="1"/>
</dbReference>
<feature type="compositionally biased region" description="Low complexity" evidence="1">
    <location>
        <begin position="400"/>
        <end position="409"/>
    </location>
</feature>
<dbReference type="InterPro" id="IPR029063">
    <property type="entry name" value="SAM-dependent_MTases_sf"/>
</dbReference>
<dbReference type="Proteomes" id="UP001610446">
    <property type="component" value="Unassembled WGS sequence"/>
</dbReference>
<dbReference type="Gene3D" id="3.40.50.150">
    <property type="entry name" value="Vaccinia Virus protein VP39"/>
    <property type="match status" value="1"/>
</dbReference>
<evidence type="ECO:0000256" key="1">
    <source>
        <dbReference type="SAM" id="MobiDB-lite"/>
    </source>
</evidence>
<evidence type="ECO:0000313" key="3">
    <source>
        <dbReference type="EMBL" id="KAL2833128.1"/>
    </source>
</evidence>
<dbReference type="InterPro" id="IPR023149">
    <property type="entry name" value="Trans_acon_MeTrfase_C"/>
</dbReference>
<dbReference type="InterPro" id="IPR050869">
    <property type="entry name" value="H3K4_H4K5_MeTrfase"/>
</dbReference>
<dbReference type="EMBL" id="JBFXLU010000249">
    <property type="protein sequence ID" value="KAL2833128.1"/>
    <property type="molecule type" value="Genomic_DNA"/>
</dbReference>
<feature type="region of interest" description="Disordered" evidence="1">
    <location>
        <begin position="400"/>
        <end position="443"/>
    </location>
</feature>
<reference evidence="3 4" key="1">
    <citation type="submission" date="2024-07" db="EMBL/GenBank/DDBJ databases">
        <title>Section-level genome sequencing and comparative genomics of Aspergillus sections Usti and Cavernicolus.</title>
        <authorList>
            <consortium name="Lawrence Berkeley National Laboratory"/>
            <person name="Nybo J.L."/>
            <person name="Vesth T.C."/>
            <person name="Theobald S."/>
            <person name="Frisvad J.C."/>
            <person name="Larsen T.O."/>
            <person name="Kjaerboelling I."/>
            <person name="Rothschild-Mancinelli K."/>
            <person name="Lyhne E.K."/>
            <person name="Kogle M.E."/>
            <person name="Barry K."/>
            <person name="Clum A."/>
            <person name="Na H."/>
            <person name="Ledsgaard L."/>
            <person name="Lin J."/>
            <person name="Lipzen A."/>
            <person name="Kuo A."/>
            <person name="Riley R."/>
            <person name="Mondo S."/>
            <person name="Labutti K."/>
            <person name="Haridas S."/>
            <person name="Pangalinan J."/>
            <person name="Salamov A.A."/>
            <person name="Simmons B.A."/>
            <person name="Magnuson J.K."/>
            <person name="Chen J."/>
            <person name="Drula E."/>
            <person name="Henrissat B."/>
            <person name="Wiebenga A."/>
            <person name="Lubbers R.J."/>
            <person name="Gomes A.C."/>
            <person name="Makela M.R."/>
            <person name="Stajich J."/>
            <person name="Grigoriev I.V."/>
            <person name="Mortensen U.H."/>
            <person name="De Vries R.P."/>
            <person name="Baker S.E."/>
            <person name="Andersen M.R."/>
        </authorList>
    </citation>
    <scope>NUCLEOTIDE SEQUENCE [LARGE SCALE GENOMIC DNA]</scope>
    <source>
        <strain evidence="3 4">CBS 123904</strain>
    </source>
</reference>
<protein>
    <submittedName>
        <fullName evidence="3">S-adenosyl-L-methionine-dependent methyltransferase</fullName>
    </submittedName>
</protein>
<name>A0ABR4J240_9EURO</name>
<dbReference type="PANTHER" id="PTHR12197">
    <property type="entry name" value="HISTONE-LYSINE N-METHYLTRANSFERASE SMYD"/>
    <property type="match status" value="1"/>
</dbReference>
<dbReference type="InterPro" id="IPR046341">
    <property type="entry name" value="SET_dom_sf"/>
</dbReference>
<proteinExistence type="predicted"/>
<dbReference type="InterPro" id="IPR001214">
    <property type="entry name" value="SET_dom"/>
</dbReference>
<organism evidence="3 4">
    <name type="scientific">Aspergillus pseudoustus</name>
    <dbReference type="NCBI Taxonomy" id="1810923"/>
    <lineage>
        <taxon>Eukaryota</taxon>
        <taxon>Fungi</taxon>
        <taxon>Dikarya</taxon>
        <taxon>Ascomycota</taxon>
        <taxon>Pezizomycotina</taxon>
        <taxon>Eurotiomycetes</taxon>
        <taxon>Eurotiomycetidae</taxon>
        <taxon>Eurotiales</taxon>
        <taxon>Aspergillaceae</taxon>
        <taxon>Aspergillus</taxon>
        <taxon>Aspergillus subgen. Nidulantes</taxon>
    </lineage>
</organism>
<dbReference type="Gene3D" id="2.170.270.10">
    <property type="entry name" value="SET domain"/>
    <property type="match status" value="1"/>
</dbReference>
<comment type="caution">
    <text evidence="3">The sequence shown here is derived from an EMBL/GenBank/DDBJ whole genome shotgun (WGS) entry which is preliminary data.</text>
</comment>
<feature type="domain" description="SET" evidence="2">
    <location>
        <begin position="253"/>
        <end position="591"/>
    </location>
</feature>
<sequence>MATKDWSAQQYLKFEAERTRPSRDLLAQIPLKSPKRVVDLGCGPGNSTAVLLNQYPDAHLTGMDSSPDMIRKASATLPNIKFTVEDLNTYDPQEPVDVFFSNAVFQWIPWNERFEVVKRLIRLQPSGGVFAFQVPDNLTEPSHAAMQETAAEGPWAEALSNVGRDTFQSPTEIYDELKPLCSDVNVWHTHYYHSLENHEAVVEWVKGTGLRPYIDPLSPADKESFLKAYLGRSPAILSNSTTVSTMLLSWIHPHLAQSVDPIKGRKLQASKRIQRGEVLLLDPPYAIISTPTVVDPNPDTDTDAAESDSTHTAATPSLLCSNPHCNSSVPQNTGAACPNRCSTDVTWCNETCREADKPRHEFECSWLRYSKSLRSKWGEYNFGMLWLIVRLLARRHVEAQTETQTQTQTHIDNGDSDSHNEHENTNSTPNGTKTPSSTSASKFKSGWPAISSLCGTPETWSHAQTREWTVLVKKYLSKTSLPHSDLSNAEILGLICREEANSFGLYPRETGVYPPLSPPPPACPPSLSSESESPDIIGRGEQFGAAVYPRASIANHSCCPNIIHKPDKNGRMVFTAGRDIAEGEECCISYFDMTQYVELSERRGHLQSLFRFKCGCPRCIEEDVDVEKGNHEEMGWDGDGFLGFD</sequence>
<dbReference type="InterPro" id="IPR041698">
    <property type="entry name" value="Methyltransf_25"/>
</dbReference>
<dbReference type="Pfam" id="PF00856">
    <property type="entry name" value="SET"/>
    <property type="match status" value="1"/>
</dbReference>
<dbReference type="GO" id="GO:0032259">
    <property type="term" value="P:methylation"/>
    <property type="evidence" value="ECO:0007669"/>
    <property type="project" value="UniProtKB-KW"/>
</dbReference>
<dbReference type="CDD" id="cd20071">
    <property type="entry name" value="SET_SMYD"/>
    <property type="match status" value="1"/>
</dbReference>
<gene>
    <name evidence="3" type="ORF">BJY01DRAFT_239586</name>
</gene>
<keyword evidence="3" id="KW-0489">Methyltransferase</keyword>
<evidence type="ECO:0000313" key="4">
    <source>
        <dbReference type="Proteomes" id="UP001610446"/>
    </source>
</evidence>
<keyword evidence="4" id="KW-1185">Reference proteome</keyword>
<dbReference type="Gene3D" id="1.10.150.290">
    <property type="entry name" value="S-adenosyl-L-methionine-dependent methyltransferases"/>
    <property type="match status" value="1"/>
</dbReference>
<dbReference type="SUPFAM" id="SSF82199">
    <property type="entry name" value="SET domain"/>
    <property type="match status" value="1"/>
</dbReference>
<evidence type="ECO:0000259" key="2">
    <source>
        <dbReference type="PROSITE" id="PS50280"/>
    </source>
</evidence>
<feature type="compositionally biased region" description="Polar residues" evidence="1">
    <location>
        <begin position="425"/>
        <end position="442"/>
    </location>
</feature>
<keyword evidence="3" id="KW-0808">Transferase</keyword>
<dbReference type="GO" id="GO:0008168">
    <property type="term" value="F:methyltransferase activity"/>
    <property type="evidence" value="ECO:0007669"/>
    <property type="project" value="UniProtKB-KW"/>
</dbReference>
<feature type="compositionally biased region" description="Basic and acidic residues" evidence="1">
    <location>
        <begin position="412"/>
        <end position="424"/>
    </location>
</feature>
<dbReference type="CDD" id="cd02440">
    <property type="entry name" value="AdoMet_MTases"/>
    <property type="match status" value="1"/>
</dbReference>
<feature type="region of interest" description="Disordered" evidence="1">
    <location>
        <begin position="291"/>
        <end position="311"/>
    </location>
</feature>
<dbReference type="SUPFAM" id="SSF53335">
    <property type="entry name" value="S-adenosyl-L-methionine-dependent methyltransferases"/>
    <property type="match status" value="1"/>
</dbReference>